<dbReference type="AlphaFoldDB" id="A0A4C1WPW6"/>
<name>A0A4C1WPW6_EUMVA</name>
<gene>
    <name evidence="1" type="ORF">EVAR_35761_1</name>
</gene>
<reference evidence="1 2" key="1">
    <citation type="journal article" date="2019" name="Commun. Biol.">
        <title>The bagworm genome reveals a unique fibroin gene that provides high tensile strength.</title>
        <authorList>
            <person name="Kono N."/>
            <person name="Nakamura H."/>
            <person name="Ohtoshi R."/>
            <person name="Tomita M."/>
            <person name="Numata K."/>
            <person name="Arakawa K."/>
        </authorList>
    </citation>
    <scope>NUCLEOTIDE SEQUENCE [LARGE SCALE GENOMIC DNA]</scope>
</reference>
<organism evidence="1 2">
    <name type="scientific">Eumeta variegata</name>
    <name type="common">Bagworm moth</name>
    <name type="synonym">Eumeta japonica</name>
    <dbReference type="NCBI Taxonomy" id="151549"/>
    <lineage>
        <taxon>Eukaryota</taxon>
        <taxon>Metazoa</taxon>
        <taxon>Ecdysozoa</taxon>
        <taxon>Arthropoda</taxon>
        <taxon>Hexapoda</taxon>
        <taxon>Insecta</taxon>
        <taxon>Pterygota</taxon>
        <taxon>Neoptera</taxon>
        <taxon>Endopterygota</taxon>
        <taxon>Lepidoptera</taxon>
        <taxon>Glossata</taxon>
        <taxon>Ditrysia</taxon>
        <taxon>Tineoidea</taxon>
        <taxon>Psychidae</taxon>
        <taxon>Oiketicinae</taxon>
        <taxon>Eumeta</taxon>
    </lineage>
</organism>
<accession>A0A4C1WPW6</accession>
<evidence type="ECO:0000313" key="2">
    <source>
        <dbReference type="Proteomes" id="UP000299102"/>
    </source>
</evidence>
<proteinExistence type="predicted"/>
<dbReference type="Proteomes" id="UP000299102">
    <property type="component" value="Unassembled WGS sequence"/>
</dbReference>
<dbReference type="EMBL" id="BGZK01000606">
    <property type="protein sequence ID" value="GBP52572.1"/>
    <property type="molecule type" value="Genomic_DNA"/>
</dbReference>
<keyword evidence="2" id="KW-1185">Reference proteome</keyword>
<protein>
    <submittedName>
        <fullName evidence="1">Uncharacterized protein</fullName>
    </submittedName>
</protein>
<evidence type="ECO:0000313" key="1">
    <source>
        <dbReference type="EMBL" id="GBP52572.1"/>
    </source>
</evidence>
<comment type="caution">
    <text evidence="1">The sequence shown here is derived from an EMBL/GenBank/DDBJ whole genome shotgun (WGS) entry which is preliminary data.</text>
</comment>
<sequence length="102" mass="11400">MSTQINSQRDATELRSKAQVSSVYGEALERSIISSVPGQLQGGLREENVFISKRPATRWRLPRGCECPWAAVVMHPRVANMLVPAFKTLQKYRCLSLLLVGD</sequence>